<proteinExistence type="inferred from homology"/>
<sequence>MASTNADYLDSPAGGSDHFVSAPSTATHWLEENPLKSPCFFHGQFDAAVDMDRVLEEVSEECEYVSHSRLVQTAVGVREVARQLSRRTVKMKGKNIMIVTKARDNTLVTLTKELTQWLMRTPRYGNDVGVNVYVDLKLKHSKRFDAEGIVAENPKFAGMLNYWTPDLCWSNPELFDLVLTLGGDGTVLFTSWLFQRIVPPVLSFSLGSLGFLTNFEFERYREHLDRVLNDGVRVNLKMRFTCTVYRDQGHGEHQEAEQFEVLNELVIDRGPSPYVSQLELYGDDDHLTTVQADGCIFSTPTGSTAYSLSAGGSLVHPDIPAILLTPICPHTLSFRPMLFNDSMLLRIVVPKNSRATAWCAFDGKGRVELKQGDMVTIAASQYPFPTILSSKNEWMEAVSRTLRWNSRAAAQKAWDGGKDGDSDEPEEFDIDTDSGVYLSSADGSEGSQQSGSGRNMALFCS</sequence>
<keyword evidence="5" id="KW-0520">NAD</keyword>
<dbReference type="STRING" id="1160509.A0A3N4IEN8"/>
<dbReference type="GO" id="GO:0019674">
    <property type="term" value="P:NAD+ metabolic process"/>
    <property type="evidence" value="ECO:0007669"/>
    <property type="project" value="InterPro"/>
</dbReference>
<evidence type="ECO:0000256" key="4">
    <source>
        <dbReference type="ARBA" id="ARBA00022857"/>
    </source>
</evidence>
<keyword evidence="8" id="KW-1185">Reference proteome</keyword>
<dbReference type="Gene3D" id="3.40.50.10330">
    <property type="entry name" value="Probable inorganic polyphosphate/atp-NAD kinase, domain 1"/>
    <property type="match status" value="1"/>
</dbReference>
<dbReference type="AlphaFoldDB" id="A0A3N4IEN8"/>
<dbReference type="InterPro" id="IPR017437">
    <property type="entry name" value="ATP-NAD_kinase_PpnK-typ_C"/>
</dbReference>
<evidence type="ECO:0000313" key="8">
    <source>
        <dbReference type="Proteomes" id="UP000275078"/>
    </source>
</evidence>
<dbReference type="InterPro" id="IPR016064">
    <property type="entry name" value="NAD/diacylglycerol_kinase_sf"/>
</dbReference>
<dbReference type="Proteomes" id="UP000275078">
    <property type="component" value="Unassembled WGS sequence"/>
</dbReference>
<dbReference type="GO" id="GO:0006741">
    <property type="term" value="P:NADP+ biosynthetic process"/>
    <property type="evidence" value="ECO:0007669"/>
    <property type="project" value="InterPro"/>
</dbReference>
<dbReference type="InterPro" id="IPR017438">
    <property type="entry name" value="ATP-NAD_kinase_N"/>
</dbReference>
<evidence type="ECO:0000256" key="1">
    <source>
        <dbReference type="ARBA" id="ARBA00010995"/>
    </source>
</evidence>
<keyword evidence="2" id="KW-0808">Transferase</keyword>
<dbReference type="FunFam" id="3.40.50.10330:FF:000025">
    <property type="entry name" value="NAD+ kinase Utr1"/>
    <property type="match status" value="1"/>
</dbReference>
<evidence type="ECO:0000256" key="5">
    <source>
        <dbReference type="ARBA" id="ARBA00023027"/>
    </source>
</evidence>
<gene>
    <name evidence="7" type="ORF">BJ508DRAFT_206009</name>
</gene>
<keyword evidence="4" id="KW-0521">NADP</keyword>
<dbReference type="PANTHER" id="PTHR20275:SF0">
    <property type="entry name" value="NAD KINASE"/>
    <property type="match status" value="1"/>
</dbReference>
<dbReference type="Gene3D" id="2.60.200.30">
    <property type="entry name" value="Probable inorganic polyphosphate/atp-NAD kinase, domain 2"/>
    <property type="match status" value="1"/>
</dbReference>
<dbReference type="HAMAP" id="MF_00361">
    <property type="entry name" value="NAD_kinase"/>
    <property type="match status" value="1"/>
</dbReference>
<dbReference type="Pfam" id="PF20143">
    <property type="entry name" value="NAD_kinase_C"/>
    <property type="match status" value="1"/>
</dbReference>
<keyword evidence="3 7" id="KW-0418">Kinase</keyword>
<reference evidence="7 8" key="1">
    <citation type="journal article" date="2018" name="Nat. Ecol. Evol.">
        <title>Pezizomycetes genomes reveal the molecular basis of ectomycorrhizal truffle lifestyle.</title>
        <authorList>
            <person name="Murat C."/>
            <person name="Payen T."/>
            <person name="Noel B."/>
            <person name="Kuo A."/>
            <person name="Morin E."/>
            <person name="Chen J."/>
            <person name="Kohler A."/>
            <person name="Krizsan K."/>
            <person name="Balestrini R."/>
            <person name="Da Silva C."/>
            <person name="Montanini B."/>
            <person name="Hainaut M."/>
            <person name="Levati E."/>
            <person name="Barry K.W."/>
            <person name="Belfiori B."/>
            <person name="Cichocki N."/>
            <person name="Clum A."/>
            <person name="Dockter R.B."/>
            <person name="Fauchery L."/>
            <person name="Guy J."/>
            <person name="Iotti M."/>
            <person name="Le Tacon F."/>
            <person name="Lindquist E.A."/>
            <person name="Lipzen A."/>
            <person name="Malagnac F."/>
            <person name="Mello A."/>
            <person name="Molinier V."/>
            <person name="Miyauchi S."/>
            <person name="Poulain J."/>
            <person name="Riccioni C."/>
            <person name="Rubini A."/>
            <person name="Sitrit Y."/>
            <person name="Splivallo R."/>
            <person name="Traeger S."/>
            <person name="Wang M."/>
            <person name="Zifcakova L."/>
            <person name="Wipf D."/>
            <person name="Zambonelli A."/>
            <person name="Paolocci F."/>
            <person name="Nowrousian M."/>
            <person name="Ottonello S."/>
            <person name="Baldrian P."/>
            <person name="Spatafora J.W."/>
            <person name="Henrissat B."/>
            <person name="Nagy L.G."/>
            <person name="Aury J.M."/>
            <person name="Wincker P."/>
            <person name="Grigoriev I.V."/>
            <person name="Bonfante P."/>
            <person name="Martin F.M."/>
        </authorList>
    </citation>
    <scope>NUCLEOTIDE SEQUENCE [LARGE SCALE GENOMIC DNA]</scope>
    <source>
        <strain evidence="7 8">RN42</strain>
    </source>
</reference>
<dbReference type="PANTHER" id="PTHR20275">
    <property type="entry name" value="NAD KINASE"/>
    <property type="match status" value="1"/>
</dbReference>
<dbReference type="FunFam" id="2.60.200.30:FF:000005">
    <property type="entry name" value="NAD+ kinase Utr1"/>
    <property type="match status" value="1"/>
</dbReference>
<dbReference type="OrthoDB" id="24581at2759"/>
<organism evidence="7 8">
    <name type="scientific">Ascobolus immersus RN42</name>
    <dbReference type="NCBI Taxonomy" id="1160509"/>
    <lineage>
        <taxon>Eukaryota</taxon>
        <taxon>Fungi</taxon>
        <taxon>Dikarya</taxon>
        <taxon>Ascomycota</taxon>
        <taxon>Pezizomycotina</taxon>
        <taxon>Pezizomycetes</taxon>
        <taxon>Pezizales</taxon>
        <taxon>Ascobolaceae</taxon>
        <taxon>Ascobolus</taxon>
    </lineage>
</organism>
<name>A0A3N4IEN8_ASCIM</name>
<evidence type="ECO:0000256" key="3">
    <source>
        <dbReference type="ARBA" id="ARBA00022777"/>
    </source>
</evidence>
<dbReference type="GO" id="GO:0003951">
    <property type="term" value="F:NAD+ kinase activity"/>
    <property type="evidence" value="ECO:0007669"/>
    <property type="project" value="InterPro"/>
</dbReference>
<accession>A0A3N4IEN8</accession>
<dbReference type="Pfam" id="PF01513">
    <property type="entry name" value="NAD_kinase"/>
    <property type="match status" value="1"/>
</dbReference>
<feature type="compositionally biased region" description="Low complexity" evidence="6">
    <location>
        <begin position="439"/>
        <end position="453"/>
    </location>
</feature>
<evidence type="ECO:0000256" key="6">
    <source>
        <dbReference type="SAM" id="MobiDB-lite"/>
    </source>
</evidence>
<evidence type="ECO:0000313" key="7">
    <source>
        <dbReference type="EMBL" id="RPA84602.1"/>
    </source>
</evidence>
<evidence type="ECO:0000256" key="2">
    <source>
        <dbReference type="ARBA" id="ARBA00022679"/>
    </source>
</evidence>
<feature type="region of interest" description="Disordered" evidence="6">
    <location>
        <begin position="413"/>
        <end position="461"/>
    </location>
</feature>
<dbReference type="InterPro" id="IPR002504">
    <property type="entry name" value="NADK"/>
</dbReference>
<dbReference type="EMBL" id="ML119658">
    <property type="protein sequence ID" value="RPA84602.1"/>
    <property type="molecule type" value="Genomic_DNA"/>
</dbReference>
<protein>
    <submittedName>
        <fullName evidence="7">ATP-NAD kinase</fullName>
    </submittedName>
</protein>
<comment type="similarity">
    <text evidence="1">Belongs to the NAD kinase family.</text>
</comment>
<feature type="compositionally biased region" description="Acidic residues" evidence="6">
    <location>
        <begin position="421"/>
        <end position="432"/>
    </location>
</feature>
<dbReference type="SUPFAM" id="SSF111331">
    <property type="entry name" value="NAD kinase/diacylglycerol kinase-like"/>
    <property type="match status" value="1"/>
</dbReference>